<evidence type="ECO:0000313" key="1">
    <source>
        <dbReference type="EMBL" id="MFC3136640.1"/>
    </source>
</evidence>
<protein>
    <submittedName>
        <fullName evidence="1">Uncharacterized protein</fullName>
    </submittedName>
</protein>
<gene>
    <name evidence="1" type="ORF">ACFOE0_00345</name>
</gene>
<dbReference type="EMBL" id="JBHRTD010000001">
    <property type="protein sequence ID" value="MFC3136640.1"/>
    <property type="molecule type" value="Genomic_DNA"/>
</dbReference>
<sequence length="164" mass="18417">MEIVNKKVASAFLGISVRQMTDNEKRKHDPIPVHFKGGGRHPNEYNAADLGRWVERQVRASLMKDNGEVLDLEMERARLAHHQANKTELEELKLSGKLVPADDVAKEWEKVAVAVKAKMLAAPAKYSHRALGITDLRTANALFTEIFREVLSELESYEPDTKSG</sequence>
<dbReference type="Proteomes" id="UP001595621">
    <property type="component" value="Unassembled WGS sequence"/>
</dbReference>
<comment type="caution">
    <text evidence="1">The sequence shown here is derived from an EMBL/GenBank/DDBJ whole genome shotgun (WGS) entry which is preliminary data.</text>
</comment>
<dbReference type="RefSeq" id="WP_248936443.1">
    <property type="nucleotide sequence ID" value="NZ_JAKILF010000005.1"/>
</dbReference>
<organism evidence="1 2">
    <name type="scientific">Shewanella submarina</name>
    <dbReference type="NCBI Taxonomy" id="2016376"/>
    <lineage>
        <taxon>Bacteria</taxon>
        <taxon>Pseudomonadati</taxon>
        <taxon>Pseudomonadota</taxon>
        <taxon>Gammaproteobacteria</taxon>
        <taxon>Alteromonadales</taxon>
        <taxon>Shewanellaceae</taxon>
        <taxon>Shewanella</taxon>
    </lineage>
</organism>
<evidence type="ECO:0000313" key="2">
    <source>
        <dbReference type="Proteomes" id="UP001595621"/>
    </source>
</evidence>
<reference evidence="2" key="1">
    <citation type="journal article" date="2019" name="Int. J. Syst. Evol. Microbiol.">
        <title>The Global Catalogue of Microorganisms (GCM) 10K type strain sequencing project: providing services to taxonomists for standard genome sequencing and annotation.</title>
        <authorList>
            <consortium name="The Broad Institute Genomics Platform"/>
            <consortium name="The Broad Institute Genome Sequencing Center for Infectious Disease"/>
            <person name="Wu L."/>
            <person name="Ma J."/>
        </authorList>
    </citation>
    <scope>NUCLEOTIDE SEQUENCE [LARGE SCALE GENOMIC DNA]</scope>
    <source>
        <strain evidence="2">KCTC 52277</strain>
    </source>
</reference>
<accession>A0ABV7G8S0</accession>
<proteinExistence type="predicted"/>
<name>A0ABV7G8S0_9GAMM</name>
<keyword evidence="2" id="KW-1185">Reference proteome</keyword>